<feature type="disulfide bond" evidence="5">
    <location>
        <begin position="114"/>
        <end position="123"/>
    </location>
</feature>
<name>A0A7R9NVW2_9NEOP</name>
<keyword evidence="4 5" id="KW-1015">Disulfide bond</keyword>
<dbReference type="Gene3D" id="2.60.40.3510">
    <property type="match status" value="1"/>
</dbReference>
<protein>
    <recommendedName>
        <fullName evidence="6">Delta-like protein</fullName>
    </recommendedName>
</protein>
<feature type="disulfide bond" evidence="5">
    <location>
        <begin position="81"/>
        <end position="90"/>
    </location>
</feature>
<dbReference type="GO" id="GO:0048018">
    <property type="term" value="F:receptor ligand activity"/>
    <property type="evidence" value="ECO:0007669"/>
    <property type="project" value="UniProtKB-ARBA"/>
</dbReference>
<feature type="domain" description="DSL" evidence="7">
    <location>
        <begin position="79"/>
        <end position="123"/>
    </location>
</feature>
<dbReference type="AlphaFoldDB" id="A0A7R9NVW2"/>
<accession>A0A7R9NVW2</accession>
<evidence type="ECO:0000259" key="7">
    <source>
        <dbReference type="PROSITE" id="PS51051"/>
    </source>
</evidence>
<proteinExistence type="predicted"/>
<evidence type="ECO:0000313" key="8">
    <source>
        <dbReference type="EMBL" id="CAD7458162.1"/>
    </source>
</evidence>
<keyword evidence="6" id="KW-0812">Transmembrane</keyword>
<dbReference type="GO" id="GO:0035282">
    <property type="term" value="P:segmentation"/>
    <property type="evidence" value="ECO:0007669"/>
    <property type="project" value="UniProtKB-ARBA"/>
</dbReference>
<keyword evidence="6" id="KW-0472">Membrane</keyword>
<keyword evidence="6" id="KW-0732">Signal</keyword>
<evidence type="ECO:0000256" key="5">
    <source>
        <dbReference type="PROSITE-ProRule" id="PRU00377"/>
    </source>
</evidence>
<evidence type="ECO:0000256" key="1">
    <source>
        <dbReference type="ARBA" id="ARBA00022473"/>
    </source>
</evidence>
<dbReference type="GO" id="GO:0007166">
    <property type="term" value="P:cell surface receptor signaling pathway"/>
    <property type="evidence" value="ECO:0007669"/>
    <property type="project" value="UniProtKB-ARBA"/>
</dbReference>
<comment type="subcellular location">
    <subcellularLocation>
        <location evidence="6">Membrane</location>
        <topology evidence="6">Single-pass type I membrane protein</topology>
    </subcellularLocation>
</comment>
<dbReference type="InterPro" id="IPR001774">
    <property type="entry name" value="DSL"/>
</dbReference>
<dbReference type="GO" id="GO:0046331">
    <property type="term" value="P:lateral inhibition"/>
    <property type="evidence" value="ECO:0007669"/>
    <property type="project" value="UniProtKB-ARBA"/>
</dbReference>
<keyword evidence="6" id="KW-1133">Transmembrane helix</keyword>
<keyword evidence="3 6" id="KW-0677">Repeat</keyword>
<keyword evidence="2 6" id="KW-0245">EGF-like domain</keyword>
<evidence type="ECO:0000256" key="4">
    <source>
        <dbReference type="ARBA" id="ARBA00023157"/>
    </source>
</evidence>
<evidence type="ECO:0000256" key="2">
    <source>
        <dbReference type="ARBA" id="ARBA00022536"/>
    </source>
</evidence>
<dbReference type="PROSITE" id="PS51051">
    <property type="entry name" value="DSL"/>
    <property type="match status" value="1"/>
</dbReference>
<evidence type="ECO:0000256" key="3">
    <source>
        <dbReference type="ARBA" id="ARBA00022737"/>
    </source>
</evidence>
<evidence type="ECO:0000256" key="6">
    <source>
        <dbReference type="RuleBase" id="RU280815"/>
    </source>
</evidence>
<dbReference type="GO" id="GO:0016020">
    <property type="term" value="C:membrane"/>
    <property type="evidence" value="ECO:0007669"/>
    <property type="project" value="UniProtKB-SubCell"/>
</dbReference>
<dbReference type="FunFam" id="2.10.25.140:FF:000001">
    <property type="entry name" value="Delta-like protein"/>
    <property type="match status" value="1"/>
</dbReference>
<keyword evidence="1 6" id="KW-0217">Developmental protein</keyword>
<dbReference type="Gene3D" id="2.10.25.140">
    <property type="match status" value="1"/>
</dbReference>
<dbReference type="Pfam" id="PF01414">
    <property type="entry name" value="DSL"/>
    <property type="match status" value="1"/>
</dbReference>
<gene>
    <name evidence="8" type="ORF">TTEB3V08_LOCUS6146</name>
</gene>
<reference evidence="8" key="1">
    <citation type="submission" date="2020-11" db="EMBL/GenBank/DDBJ databases">
        <authorList>
            <person name="Tran Van P."/>
        </authorList>
    </citation>
    <scope>NUCLEOTIDE SEQUENCE</scope>
</reference>
<dbReference type="GO" id="GO:0009952">
    <property type="term" value="P:anterior/posterior pattern specification"/>
    <property type="evidence" value="ECO:0007669"/>
    <property type="project" value="UniProtKB-ARBA"/>
</dbReference>
<sequence length="231" mass="25999">MEWKTTTPGHTSTVNIVPKGRNLAVTRTWCAITTWCLTVAAVNSIIEEASYSGIILPSTDWHTLTHHGNTARITYRVRVQCDIHYFNSTCTKFCRPRDDKFGHYHCDNNGDKMCIGGWRGANCEIAVCKTGCHPIHGKCDQPGGCDSSHFTHLILRRHTEQLRNLVNWFTACRALETGGVRVSQQLRCSLPLVSRSINGYIQLYVLYTSNCSFRCVFVALPLRVALCMYAP</sequence>
<organism evidence="8">
    <name type="scientific">Timema tahoe</name>
    <dbReference type="NCBI Taxonomy" id="61484"/>
    <lineage>
        <taxon>Eukaryota</taxon>
        <taxon>Metazoa</taxon>
        <taxon>Ecdysozoa</taxon>
        <taxon>Arthropoda</taxon>
        <taxon>Hexapoda</taxon>
        <taxon>Insecta</taxon>
        <taxon>Pterygota</taxon>
        <taxon>Neoptera</taxon>
        <taxon>Polyneoptera</taxon>
        <taxon>Phasmatodea</taxon>
        <taxon>Timematodea</taxon>
        <taxon>Timematoidea</taxon>
        <taxon>Timematidae</taxon>
        <taxon>Timema</taxon>
    </lineage>
</organism>
<dbReference type="EMBL" id="OE002099">
    <property type="protein sequence ID" value="CAD7458162.1"/>
    <property type="molecule type" value="Genomic_DNA"/>
</dbReference>
<feature type="disulfide bond" evidence="5">
    <location>
        <begin position="94"/>
        <end position="106"/>
    </location>
</feature>
<comment type="function">
    <text evidence="6">Putative Notch ligand involved in the mediation of Notch signaling.</text>
</comment>
<dbReference type="SMART" id="SM00051">
    <property type="entry name" value="DSL"/>
    <property type="match status" value="1"/>
</dbReference>